<gene>
    <name evidence="4" type="ORF">XENOCAPTIV_005899</name>
</gene>
<feature type="domain" description="Prenyltransferase alpha-alpha toroid" evidence="3">
    <location>
        <begin position="43"/>
        <end position="106"/>
    </location>
</feature>
<protein>
    <recommendedName>
        <fullName evidence="3">Prenyltransferase alpha-alpha toroid domain-containing protein</fullName>
    </recommendedName>
</protein>
<dbReference type="InterPro" id="IPR008930">
    <property type="entry name" value="Terpenoid_cyclase/PrenylTrfase"/>
</dbReference>
<evidence type="ECO:0000259" key="3">
    <source>
        <dbReference type="Pfam" id="PF00432"/>
    </source>
</evidence>
<keyword evidence="2" id="KW-0812">Transmembrane</keyword>
<dbReference type="Proteomes" id="UP001434883">
    <property type="component" value="Unassembled WGS sequence"/>
</dbReference>
<keyword evidence="1" id="KW-0677">Repeat</keyword>
<organism evidence="4 5">
    <name type="scientific">Xenoophorus captivus</name>
    <dbReference type="NCBI Taxonomy" id="1517983"/>
    <lineage>
        <taxon>Eukaryota</taxon>
        <taxon>Metazoa</taxon>
        <taxon>Chordata</taxon>
        <taxon>Craniata</taxon>
        <taxon>Vertebrata</taxon>
        <taxon>Euteleostomi</taxon>
        <taxon>Actinopterygii</taxon>
        <taxon>Neopterygii</taxon>
        <taxon>Teleostei</taxon>
        <taxon>Neoteleostei</taxon>
        <taxon>Acanthomorphata</taxon>
        <taxon>Ovalentaria</taxon>
        <taxon>Atherinomorphae</taxon>
        <taxon>Cyprinodontiformes</taxon>
        <taxon>Goodeidae</taxon>
        <taxon>Xenoophorus</taxon>
    </lineage>
</organism>
<proteinExistence type="predicted"/>
<evidence type="ECO:0000313" key="5">
    <source>
        <dbReference type="Proteomes" id="UP001434883"/>
    </source>
</evidence>
<keyword evidence="2" id="KW-0472">Membrane</keyword>
<keyword evidence="2" id="KW-1133">Transmembrane helix</keyword>
<keyword evidence="5" id="KW-1185">Reference proteome</keyword>
<dbReference type="SUPFAM" id="SSF48239">
    <property type="entry name" value="Terpenoid cyclases/Protein prenyltransferases"/>
    <property type="match status" value="1"/>
</dbReference>
<sequence>MGSLCIGGFYFEKQTHRKRFPIGAETKMAEEENQFEAFEQIDFLKDRHVRFFQRTLQVLPERYASLETTRLSILFFALSGLDVLDALDVVDSNLMIEWIYSQQVLPTQDSKSHISFYFNFLILFLVLHTFIEIK</sequence>
<accession>A0ABV0SDK2</accession>
<dbReference type="EMBL" id="JAHRIN010077266">
    <property type="protein sequence ID" value="MEQ2218628.1"/>
    <property type="molecule type" value="Genomic_DNA"/>
</dbReference>
<comment type="caution">
    <text evidence="4">The sequence shown here is derived from an EMBL/GenBank/DDBJ whole genome shotgun (WGS) entry which is preliminary data.</text>
</comment>
<dbReference type="InterPro" id="IPR001330">
    <property type="entry name" value="Prenyltrans"/>
</dbReference>
<evidence type="ECO:0000256" key="2">
    <source>
        <dbReference type="SAM" id="Phobius"/>
    </source>
</evidence>
<evidence type="ECO:0000256" key="1">
    <source>
        <dbReference type="ARBA" id="ARBA00022737"/>
    </source>
</evidence>
<evidence type="ECO:0000313" key="4">
    <source>
        <dbReference type="EMBL" id="MEQ2218628.1"/>
    </source>
</evidence>
<reference evidence="4 5" key="1">
    <citation type="submission" date="2021-06" db="EMBL/GenBank/DDBJ databases">
        <authorList>
            <person name="Palmer J.M."/>
        </authorList>
    </citation>
    <scope>NUCLEOTIDE SEQUENCE [LARGE SCALE GENOMIC DNA]</scope>
    <source>
        <strain evidence="4 5">XC_2019</strain>
        <tissue evidence="4">Muscle</tissue>
    </source>
</reference>
<dbReference type="Gene3D" id="1.50.10.20">
    <property type="match status" value="1"/>
</dbReference>
<name>A0ABV0SDK2_9TELE</name>
<dbReference type="Pfam" id="PF00432">
    <property type="entry name" value="Prenyltrans"/>
    <property type="match status" value="1"/>
</dbReference>
<feature type="transmembrane region" description="Helical" evidence="2">
    <location>
        <begin position="114"/>
        <end position="131"/>
    </location>
</feature>